<gene>
    <name evidence="2" type="ORF">TBK1r_01570</name>
</gene>
<evidence type="ECO:0000256" key="1">
    <source>
        <dbReference type="SAM" id="SignalP"/>
    </source>
</evidence>
<feature type="signal peptide" evidence="1">
    <location>
        <begin position="1"/>
        <end position="25"/>
    </location>
</feature>
<organism evidence="2 3">
    <name type="scientific">Stieleria magnilauensis</name>
    <dbReference type="NCBI Taxonomy" id="2527963"/>
    <lineage>
        <taxon>Bacteria</taxon>
        <taxon>Pseudomonadati</taxon>
        <taxon>Planctomycetota</taxon>
        <taxon>Planctomycetia</taxon>
        <taxon>Pirellulales</taxon>
        <taxon>Pirellulaceae</taxon>
        <taxon>Stieleria</taxon>
    </lineage>
</organism>
<dbReference type="Proteomes" id="UP000318081">
    <property type="component" value="Chromosome"/>
</dbReference>
<accession>A0ABX5XHL3</accession>
<evidence type="ECO:0000313" key="3">
    <source>
        <dbReference type="Proteomes" id="UP000318081"/>
    </source>
</evidence>
<evidence type="ECO:0000313" key="2">
    <source>
        <dbReference type="EMBL" id="QDV81242.1"/>
    </source>
</evidence>
<proteinExistence type="predicted"/>
<keyword evidence="3" id="KW-1185">Reference proteome</keyword>
<dbReference type="EMBL" id="CP036432">
    <property type="protein sequence ID" value="QDV81242.1"/>
    <property type="molecule type" value="Genomic_DNA"/>
</dbReference>
<protein>
    <submittedName>
        <fullName evidence="2">Uncharacterized protein</fullName>
    </submittedName>
</protein>
<keyword evidence="1" id="KW-0732">Signal</keyword>
<dbReference type="RefSeq" id="WP_145207073.1">
    <property type="nucleotide sequence ID" value="NZ_CP036432.1"/>
</dbReference>
<name>A0ABX5XHL3_9BACT</name>
<reference evidence="2 3" key="1">
    <citation type="submission" date="2019-02" db="EMBL/GenBank/DDBJ databases">
        <title>Deep-cultivation of Planctomycetes and their phenomic and genomic characterization uncovers novel biology.</title>
        <authorList>
            <person name="Wiegand S."/>
            <person name="Jogler M."/>
            <person name="Boedeker C."/>
            <person name="Pinto D."/>
            <person name="Vollmers J."/>
            <person name="Rivas-Marin E."/>
            <person name="Kohn T."/>
            <person name="Peeters S.H."/>
            <person name="Heuer A."/>
            <person name="Rast P."/>
            <person name="Oberbeckmann S."/>
            <person name="Bunk B."/>
            <person name="Jeske O."/>
            <person name="Meyerdierks A."/>
            <person name="Storesund J.E."/>
            <person name="Kallscheuer N."/>
            <person name="Luecker S."/>
            <person name="Lage O.M."/>
            <person name="Pohl T."/>
            <person name="Merkel B.J."/>
            <person name="Hornburger P."/>
            <person name="Mueller R.-W."/>
            <person name="Bruemmer F."/>
            <person name="Labrenz M."/>
            <person name="Spormann A.M."/>
            <person name="Op den Camp H."/>
            <person name="Overmann J."/>
            <person name="Amann R."/>
            <person name="Jetten M.S.M."/>
            <person name="Mascher T."/>
            <person name="Medema M.H."/>
            <person name="Devos D.P."/>
            <person name="Kaster A.-K."/>
            <person name="Ovreas L."/>
            <person name="Rohde M."/>
            <person name="Galperin M.Y."/>
            <person name="Jogler C."/>
        </authorList>
    </citation>
    <scope>NUCLEOTIDE SEQUENCE [LARGE SCALE GENOMIC DNA]</scope>
    <source>
        <strain evidence="2 3">TBK1r</strain>
    </source>
</reference>
<feature type="chain" id="PRO_5045225928" evidence="1">
    <location>
        <begin position="26"/>
        <end position="67"/>
    </location>
</feature>
<sequence>MKNLYRALTFAMMIAAVPMDTQVNAMTTTDTQGLCTKDANVTAVLAGNSSTKETVSAMNKTRLTTVT</sequence>